<dbReference type="AlphaFoldDB" id="A0A1D2J4K9"/>
<proteinExistence type="predicted"/>
<comment type="caution">
    <text evidence="1">The sequence shown here is derived from an EMBL/GenBank/DDBJ whole genome shotgun (WGS) entry which is preliminary data.</text>
</comment>
<reference evidence="1 2" key="1">
    <citation type="submission" date="2016-06" db="EMBL/GenBank/DDBJ databases">
        <authorList>
            <person name="Kjaerup R.B."/>
            <person name="Dalgaard T.S."/>
            <person name="Juul-Madsen H.R."/>
        </authorList>
    </citation>
    <scope>NUCLEOTIDE SEQUENCE [LARGE SCALE GENOMIC DNA]</scope>
    <source>
        <strain evidence="1 2">Pb300</strain>
    </source>
</reference>
<protein>
    <submittedName>
        <fullName evidence="1">Uncharacterized protein</fullName>
    </submittedName>
</protein>
<organism evidence="1 2">
    <name type="scientific">Paracoccidioides brasiliensis</name>
    <dbReference type="NCBI Taxonomy" id="121759"/>
    <lineage>
        <taxon>Eukaryota</taxon>
        <taxon>Fungi</taxon>
        <taxon>Dikarya</taxon>
        <taxon>Ascomycota</taxon>
        <taxon>Pezizomycotina</taxon>
        <taxon>Eurotiomycetes</taxon>
        <taxon>Eurotiomycetidae</taxon>
        <taxon>Onygenales</taxon>
        <taxon>Ajellomycetaceae</taxon>
        <taxon>Paracoccidioides</taxon>
    </lineage>
</organism>
<dbReference type="EMBL" id="LZYO01000540">
    <property type="protein sequence ID" value="ODH13229.1"/>
    <property type="molecule type" value="Genomic_DNA"/>
</dbReference>
<sequence>MFSAVCALWHCGTGLLGSRHYAFPLPLIARLKISHVYIVDANFIGAGAGVEPVDAADSADAADKAVRLSARPSPTEARRLVRLDPAPGASDRARPRPGARLDSTSD</sequence>
<name>A0A1D2J4K9_PARBR</name>
<dbReference type="VEuPathDB" id="FungiDB:PADG_00164"/>
<accession>A0A1D2J4K9</accession>
<evidence type="ECO:0000313" key="2">
    <source>
        <dbReference type="Proteomes" id="UP000242814"/>
    </source>
</evidence>
<evidence type="ECO:0000313" key="1">
    <source>
        <dbReference type="EMBL" id="ODH13229.1"/>
    </source>
</evidence>
<dbReference type="Proteomes" id="UP000242814">
    <property type="component" value="Unassembled WGS sequence"/>
</dbReference>
<gene>
    <name evidence="1" type="ORF">ACO22_07466</name>
</gene>